<dbReference type="KEGG" id="vg:26632080"/>
<dbReference type="InterPro" id="IPR057900">
    <property type="entry name" value="Gp67_L5"/>
</dbReference>
<sequence>MTLYELILAILLRHFQPAEIDAAAEEIHALIIEKYGPPF</sequence>
<name>A0A0A0RRH8_9CAUD</name>
<dbReference type="EMBL" id="KM677210">
    <property type="protein sequence ID" value="AIW02962.1"/>
    <property type="molecule type" value="Genomic_DNA"/>
</dbReference>
<accession>A0A0A0RRH8</accession>
<evidence type="ECO:0000313" key="2">
    <source>
        <dbReference type="Proteomes" id="UP000030210"/>
    </source>
</evidence>
<protein>
    <submittedName>
        <fullName evidence="1">Uncharacterized protein</fullName>
    </submittedName>
</protein>
<proteinExistence type="predicted"/>
<organism evidence="1 2">
    <name type="scientific">Mycobacterium phage Larenn</name>
    <dbReference type="NCBI Taxonomy" id="1560285"/>
    <lineage>
        <taxon>Viruses</taxon>
        <taxon>Duplodnaviria</taxon>
        <taxon>Heunggongvirae</taxon>
        <taxon>Uroviricota</taxon>
        <taxon>Caudoviricetes</taxon>
        <taxon>Turbidovirus</taxon>
        <taxon>Turbidovirus larenn</taxon>
    </lineage>
</organism>
<dbReference type="RefSeq" id="YP_009205441.1">
    <property type="nucleotide sequence ID" value="NC_028877.1"/>
</dbReference>
<dbReference type="Proteomes" id="UP000030210">
    <property type="component" value="Segment"/>
</dbReference>
<dbReference type="GeneID" id="26632080"/>
<dbReference type="Pfam" id="PF25715">
    <property type="entry name" value="Mycobacteriophage_Gp67"/>
    <property type="match status" value="1"/>
</dbReference>
<keyword evidence="2" id="KW-1185">Reference proteome</keyword>
<reference evidence="1 2" key="1">
    <citation type="submission" date="2014-09" db="EMBL/GenBank/DDBJ databases">
        <authorList>
            <person name="King A.R."/>
            <person name="Cook R.C."/>
            <person name="Khenner E.M."/>
            <person name="Owens N.L."/>
            <person name="Sharma A."/>
            <person name="Stairs E.N."/>
            <person name="King R.A."/>
            <person name="Rinehart C.A."/>
            <person name="Serrano M.G."/>
            <person name="Buck G."/>
            <person name="Lee V."/>
            <person name="Wang Y."/>
            <person name="Carvalho R."/>
            <person name="Voegtly L."/>
            <person name="Shi R."/>
            <person name="Duckworth R."/>
            <person name="Johnson A."/>
            <person name="Loviza R."/>
            <person name="Walstead R."/>
            <person name="Shah Z."/>
            <person name="Kiflezghi M."/>
            <person name="Wade K."/>
            <person name="Anders K.R."/>
            <person name="Braun M.A."/>
            <person name="Delesalle V.A."/>
            <person name="Hughes L.E."/>
            <person name="Ware V.C."/>
            <person name="Bradley K.W."/>
            <person name="Barker L.P."/>
            <person name="Asai D.J."/>
            <person name="Bowman C.A."/>
            <person name="Russell D.A."/>
            <person name="Pope W.H."/>
            <person name="Jacobs-Sera D."/>
            <person name="Hendrix R.W."/>
            <person name="Hatfull G.F."/>
        </authorList>
    </citation>
    <scope>NUCLEOTIDE SEQUENCE [LARGE SCALE GENOMIC DNA]</scope>
</reference>
<gene>
    <name evidence="1" type="ORF">PBI_LARENN_67</name>
</gene>
<evidence type="ECO:0000313" key="1">
    <source>
        <dbReference type="EMBL" id="AIW02962.1"/>
    </source>
</evidence>